<feature type="non-terminal residue" evidence="2">
    <location>
        <position position="91"/>
    </location>
</feature>
<dbReference type="Proteomes" id="UP000054359">
    <property type="component" value="Unassembled WGS sequence"/>
</dbReference>
<gene>
    <name evidence="2" type="ORF">X975_00755</name>
</gene>
<reference evidence="2 3" key="1">
    <citation type="submission" date="2013-11" db="EMBL/GenBank/DDBJ databases">
        <title>Genome sequencing of Stegodyphus mimosarum.</title>
        <authorList>
            <person name="Bechsgaard J."/>
        </authorList>
    </citation>
    <scope>NUCLEOTIDE SEQUENCE [LARGE SCALE GENOMIC DNA]</scope>
</reference>
<protein>
    <submittedName>
        <fullName evidence="2">Uncharacterized protein</fullName>
    </submittedName>
</protein>
<keyword evidence="3" id="KW-1185">Reference proteome</keyword>
<feature type="signal peptide" evidence="1">
    <location>
        <begin position="1"/>
        <end position="23"/>
    </location>
</feature>
<keyword evidence="1" id="KW-0732">Signal</keyword>
<feature type="chain" id="PRO_5001830231" evidence="1">
    <location>
        <begin position="24"/>
        <end position="91"/>
    </location>
</feature>
<sequence>MLLPRTYTLIFLWIFSQCVLISSNEIICELAAFLEDTNESNPRKIDSGQIKGKIESCDDENEQKCKQMVELEASVGTSGGNFTLSLDDREG</sequence>
<dbReference type="AlphaFoldDB" id="A0A087U650"/>
<evidence type="ECO:0000313" key="2">
    <source>
        <dbReference type="EMBL" id="KFM72839.1"/>
    </source>
</evidence>
<evidence type="ECO:0000313" key="3">
    <source>
        <dbReference type="Proteomes" id="UP000054359"/>
    </source>
</evidence>
<organism evidence="2 3">
    <name type="scientific">Stegodyphus mimosarum</name>
    <name type="common">African social velvet spider</name>
    <dbReference type="NCBI Taxonomy" id="407821"/>
    <lineage>
        <taxon>Eukaryota</taxon>
        <taxon>Metazoa</taxon>
        <taxon>Ecdysozoa</taxon>
        <taxon>Arthropoda</taxon>
        <taxon>Chelicerata</taxon>
        <taxon>Arachnida</taxon>
        <taxon>Araneae</taxon>
        <taxon>Araneomorphae</taxon>
        <taxon>Entelegynae</taxon>
        <taxon>Eresoidea</taxon>
        <taxon>Eresidae</taxon>
        <taxon>Stegodyphus</taxon>
    </lineage>
</organism>
<proteinExistence type="predicted"/>
<evidence type="ECO:0000256" key="1">
    <source>
        <dbReference type="SAM" id="SignalP"/>
    </source>
</evidence>
<name>A0A087U650_STEMI</name>
<dbReference type="OrthoDB" id="6411465at2759"/>
<dbReference type="EMBL" id="KK118377">
    <property type="protein sequence ID" value="KFM72839.1"/>
    <property type="molecule type" value="Genomic_DNA"/>
</dbReference>
<accession>A0A087U650</accession>